<reference evidence="1 2" key="1">
    <citation type="submission" date="2020-06" db="EMBL/GenBank/DDBJ databases">
        <authorList>
            <person name="Scott K."/>
        </authorList>
    </citation>
    <scope>NUCLEOTIDE SEQUENCE [LARGE SCALE GENOMIC DNA]</scope>
    <source>
        <strain evidence="1 2">HH1</strain>
    </source>
</reference>
<name>A0ABS0BZP1_9GAMM</name>
<dbReference type="RefSeq" id="WP_185978597.1">
    <property type="nucleotide sequence ID" value="NZ_JACBGI020000018.1"/>
</dbReference>
<sequence length="82" mass="9585">MRTLLLLALVIVLFILVRFTLNRVIEIRNKSLQDEEPQSPAEEKIVACHHCGLRIPESEAQFDGEHYYCSREHLEAEQHKND</sequence>
<accession>A0ABS0BZP1</accession>
<dbReference type="NCBIfam" id="NF041023">
    <property type="entry name" value="PP0621_fam"/>
    <property type="match status" value="1"/>
</dbReference>
<dbReference type="InterPro" id="IPR049708">
    <property type="entry name" value="PP0621-like"/>
</dbReference>
<gene>
    <name evidence="1" type="ORF">H8792_008880</name>
</gene>
<evidence type="ECO:0000313" key="1">
    <source>
        <dbReference type="EMBL" id="MBF6058454.1"/>
    </source>
</evidence>
<dbReference type="Proteomes" id="UP001193680">
    <property type="component" value="Unassembled WGS sequence"/>
</dbReference>
<comment type="caution">
    <text evidence="1">The sequence shown here is derived from an EMBL/GenBank/DDBJ whole genome shotgun (WGS) entry which is preliminary data.</text>
</comment>
<keyword evidence="2" id="KW-1185">Reference proteome</keyword>
<reference evidence="1 2" key="2">
    <citation type="submission" date="2020-11" db="EMBL/GenBank/DDBJ databases">
        <title>Sulfur oxidizing isolate from Hospital Hole Sinkhole.</title>
        <authorList>
            <person name="Scott K.M."/>
        </authorList>
    </citation>
    <scope>NUCLEOTIDE SEQUENCE [LARGE SCALE GENOMIC DNA]</scope>
    <source>
        <strain evidence="1 2">HH1</strain>
    </source>
</reference>
<organism evidence="1 2">
    <name type="scientific">Thiomicrorhabdus heinhorstiae</name>
    <dbReference type="NCBI Taxonomy" id="2748010"/>
    <lineage>
        <taxon>Bacteria</taxon>
        <taxon>Pseudomonadati</taxon>
        <taxon>Pseudomonadota</taxon>
        <taxon>Gammaproteobacteria</taxon>
        <taxon>Thiotrichales</taxon>
        <taxon>Piscirickettsiaceae</taxon>
        <taxon>Thiomicrorhabdus</taxon>
    </lineage>
</organism>
<protein>
    <recommendedName>
        <fullName evidence="3">Preprotein translocase subunit YajC</fullName>
    </recommendedName>
</protein>
<dbReference type="EMBL" id="JACBGI020000018">
    <property type="protein sequence ID" value="MBF6058454.1"/>
    <property type="molecule type" value="Genomic_DNA"/>
</dbReference>
<evidence type="ECO:0000313" key="2">
    <source>
        <dbReference type="Proteomes" id="UP001193680"/>
    </source>
</evidence>
<evidence type="ECO:0008006" key="3">
    <source>
        <dbReference type="Google" id="ProtNLM"/>
    </source>
</evidence>
<proteinExistence type="predicted"/>